<dbReference type="EMBL" id="CABEEZ010000016">
    <property type="protein sequence ID" value="VTR17850.1"/>
    <property type="molecule type" value="Genomic_DNA"/>
</dbReference>
<evidence type="ECO:0000313" key="2">
    <source>
        <dbReference type="EMBL" id="VTR17850.1"/>
    </source>
</evidence>
<dbReference type="AlphaFoldDB" id="A0A4U9TDC8"/>
<feature type="compositionally biased region" description="Polar residues" evidence="1">
    <location>
        <begin position="26"/>
        <end position="41"/>
    </location>
</feature>
<proteinExistence type="predicted"/>
<gene>
    <name evidence="2" type="ORF">NCTC12965_00464</name>
</gene>
<reference evidence="2" key="1">
    <citation type="submission" date="2019-05" db="EMBL/GenBank/DDBJ databases">
        <authorList>
            <consortium name="Pathogen Informatics"/>
        </authorList>
    </citation>
    <scope>NUCLEOTIDE SEQUENCE [LARGE SCALE GENOMIC DNA]</scope>
    <source>
        <strain evidence="2">NCTC12965</strain>
    </source>
</reference>
<protein>
    <submittedName>
        <fullName evidence="2">Uncharacterized protein</fullName>
    </submittedName>
</protein>
<name>A0A4U9TDC8_SERFO</name>
<organism evidence="2">
    <name type="scientific">Serratia fonticola</name>
    <dbReference type="NCBI Taxonomy" id="47917"/>
    <lineage>
        <taxon>Bacteria</taxon>
        <taxon>Pseudomonadati</taxon>
        <taxon>Pseudomonadota</taxon>
        <taxon>Gammaproteobacteria</taxon>
        <taxon>Enterobacterales</taxon>
        <taxon>Yersiniaceae</taxon>
        <taxon>Serratia</taxon>
    </lineage>
</organism>
<evidence type="ECO:0000256" key="1">
    <source>
        <dbReference type="SAM" id="MobiDB-lite"/>
    </source>
</evidence>
<sequence>MLHQHHRQHTQDSLDLDNQQLDSLNEASLSGTSLQKNQPVQ</sequence>
<feature type="region of interest" description="Disordered" evidence="1">
    <location>
        <begin position="1"/>
        <end position="41"/>
    </location>
</feature>
<accession>A0A4U9TDC8</accession>
<feature type="compositionally biased region" description="Low complexity" evidence="1">
    <location>
        <begin position="11"/>
        <end position="25"/>
    </location>
</feature>